<sequence length="182" mass="20769">MRELSLHILDLVQNSITAESNLIKVHIEENSSENLFKIIIEDDGKGMEKEFLQKVKSPFTTTRDTRDVGLGIPLFESACDRCGGELEIWSEVGSGTKLTGIMERNNIDRPPLGRINETISSLLLFDNVDIEYIHKFNENEFVFRSTEIKEIVGEDINSPKVINWINEYILENLQGIGVEIWN</sequence>
<protein>
    <recommendedName>
        <fullName evidence="2">histidine kinase</fullName>
        <ecNumber evidence="2">2.7.13.3</ecNumber>
    </recommendedName>
</protein>
<dbReference type="EC" id="2.7.13.3" evidence="2"/>
<dbReference type="Gene3D" id="3.30.565.10">
    <property type="entry name" value="Histidine kinase-like ATPase, C-terminal domain"/>
    <property type="match status" value="1"/>
</dbReference>
<evidence type="ECO:0000256" key="3">
    <source>
        <dbReference type="ARBA" id="ARBA00022777"/>
    </source>
</evidence>
<evidence type="ECO:0000313" key="7">
    <source>
        <dbReference type="Proteomes" id="UP001056429"/>
    </source>
</evidence>
<evidence type="ECO:0000256" key="1">
    <source>
        <dbReference type="ARBA" id="ARBA00000085"/>
    </source>
</evidence>
<feature type="domain" description="Histidine kinase" evidence="5">
    <location>
        <begin position="1"/>
        <end position="106"/>
    </location>
</feature>
<keyword evidence="3 6" id="KW-0418">Kinase</keyword>
<dbReference type="InterPro" id="IPR036890">
    <property type="entry name" value="HATPase_C_sf"/>
</dbReference>
<comment type="caution">
    <text evidence="6">The sequence shown here is derived from an EMBL/GenBank/DDBJ whole genome shotgun (WGS) entry which is preliminary data.</text>
</comment>
<dbReference type="RefSeq" id="WP_250861550.1">
    <property type="nucleotide sequence ID" value="NZ_JAGSOJ010000006.1"/>
</dbReference>
<dbReference type="AlphaFoldDB" id="A0A9J6P8Q1"/>
<accession>A0A9J6P8Q1</accession>
<dbReference type="InterPro" id="IPR003594">
    <property type="entry name" value="HATPase_dom"/>
</dbReference>
<comment type="catalytic activity">
    <reaction evidence="1">
        <text>ATP + protein L-histidine = ADP + protein N-phospho-L-histidine.</text>
        <dbReference type="EC" id="2.7.13.3"/>
    </reaction>
</comment>
<dbReference type="SUPFAM" id="SSF55874">
    <property type="entry name" value="ATPase domain of HSP90 chaperone/DNA topoisomerase II/histidine kinase"/>
    <property type="match status" value="1"/>
</dbReference>
<dbReference type="PRINTS" id="PR00344">
    <property type="entry name" value="BCTRLSENSOR"/>
</dbReference>
<evidence type="ECO:0000256" key="4">
    <source>
        <dbReference type="ARBA" id="ARBA00023012"/>
    </source>
</evidence>
<organism evidence="6 7">
    <name type="scientific">Oceanirhabdus seepicola</name>
    <dbReference type="NCBI Taxonomy" id="2828781"/>
    <lineage>
        <taxon>Bacteria</taxon>
        <taxon>Bacillati</taxon>
        <taxon>Bacillota</taxon>
        <taxon>Clostridia</taxon>
        <taxon>Eubacteriales</taxon>
        <taxon>Clostridiaceae</taxon>
        <taxon>Oceanirhabdus</taxon>
    </lineage>
</organism>
<dbReference type="InterPro" id="IPR004358">
    <property type="entry name" value="Sig_transdc_His_kin-like_C"/>
</dbReference>
<dbReference type="GO" id="GO:0000160">
    <property type="term" value="P:phosphorelay signal transduction system"/>
    <property type="evidence" value="ECO:0007669"/>
    <property type="project" value="UniProtKB-KW"/>
</dbReference>
<dbReference type="Proteomes" id="UP001056429">
    <property type="component" value="Unassembled WGS sequence"/>
</dbReference>
<evidence type="ECO:0000256" key="2">
    <source>
        <dbReference type="ARBA" id="ARBA00012438"/>
    </source>
</evidence>
<dbReference type="Pfam" id="PF02518">
    <property type="entry name" value="HATPase_c"/>
    <property type="match status" value="1"/>
</dbReference>
<proteinExistence type="predicted"/>
<dbReference type="PROSITE" id="PS50109">
    <property type="entry name" value="HIS_KIN"/>
    <property type="match status" value="1"/>
</dbReference>
<reference evidence="6" key="1">
    <citation type="journal article" date="2021" name="mSystems">
        <title>Bacteria and Archaea Synergistically Convert Glycine Betaine to Biogenic Methane in the Formosa Cold Seep of the South China Sea.</title>
        <authorList>
            <person name="Li L."/>
            <person name="Zhang W."/>
            <person name="Zhang S."/>
            <person name="Song L."/>
            <person name="Sun Q."/>
            <person name="Zhang H."/>
            <person name="Xiang H."/>
            <person name="Dong X."/>
        </authorList>
    </citation>
    <scope>NUCLEOTIDE SEQUENCE</scope>
    <source>
        <strain evidence="6">ZWT</strain>
    </source>
</reference>
<keyword evidence="4" id="KW-0902">Two-component regulatory system</keyword>
<keyword evidence="7" id="KW-1185">Reference proteome</keyword>
<evidence type="ECO:0000259" key="5">
    <source>
        <dbReference type="PROSITE" id="PS50109"/>
    </source>
</evidence>
<keyword evidence="3 6" id="KW-0808">Transferase</keyword>
<dbReference type="InterPro" id="IPR005467">
    <property type="entry name" value="His_kinase_dom"/>
</dbReference>
<dbReference type="GO" id="GO:0004673">
    <property type="term" value="F:protein histidine kinase activity"/>
    <property type="evidence" value="ECO:0007669"/>
    <property type="project" value="UniProtKB-EC"/>
</dbReference>
<reference evidence="6" key="2">
    <citation type="submission" date="2021-04" db="EMBL/GenBank/DDBJ databases">
        <authorList>
            <person name="Dong X."/>
        </authorList>
    </citation>
    <scope>NUCLEOTIDE SEQUENCE</scope>
    <source>
        <strain evidence="6">ZWT</strain>
    </source>
</reference>
<dbReference type="EMBL" id="JAGSOJ010000006">
    <property type="protein sequence ID" value="MCM1992382.1"/>
    <property type="molecule type" value="Genomic_DNA"/>
</dbReference>
<name>A0A9J6P8Q1_9CLOT</name>
<gene>
    <name evidence="6" type="ORF">KDK92_21940</name>
</gene>
<evidence type="ECO:0000313" key="6">
    <source>
        <dbReference type="EMBL" id="MCM1992382.1"/>
    </source>
</evidence>